<dbReference type="PRINTS" id="PR00133">
    <property type="entry name" value="GLHYDRLASE3"/>
</dbReference>
<keyword evidence="9" id="KW-1185">Reference proteome</keyword>
<evidence type="ECO:0000256" key="3">
    <source>
        <dbReference type="ARBA" id="ARBA00023277"/>
    </source>
</evidence>
<dbReference type="InterPro" id="IPR036962">
    <property type="entry name" value="Glyco_hydro_3_N_sf"/>
</dbReference>
<dbReference type="Pfam" id="PF14310">
    <property type="entry name" value="Fn3-like"/>
    <property type="match status" value="1"/>
</dbReference>
<dbReference type="GO" id="GO:0005975">
    <property type="term" value="P:carbohydrate metabolic process"/>
    <property type="evidence" value="ECO:0007669"/>
    <property type="project" value="InterPro"/>
</dbReference>
<protein>
    <recommendedName>
        <fullName evidence="5">Exo-alpha-(1-&gt;6)-L-arabinopyranosidase</fullName>
    </recommendedName>
</protein>
<sequence length="742" mass="76896">MTSTQPERLTVDEKAALTGGASFWRTKALGGIPSVRVSDGPHGLRKTTDDGPSAIAVISEPSTCFPPAAGLAQSWDPGLAERVGAALGRECQAEGLDVLLGPGINIKRSPLGGRNFEYFSEDPLLTGAMATAWVRGLQSQGVGASLKHFAANNAETDRMRSSSDIEPRALREIYLRAFQRVVADARPWTIMCSYNRLNGVLVSENHFLLTEVLRGEWGFDGLVVSDWGAVADRAAAVAAGCDLAMPSPGDASDAELAEAVRAGLLPEAVLDQAVSRLAALADRAVAGRGTAGGYDADAHHALAREAAARSIVLLKNDDGILPLSAGASLAVIGTFAAEPRYQGGGSSHVVPSRLETPLEALSGAAGSVTYCPGFTLDGPATDPALLTEAVAAAQSADVAVLFLGLGDRQESEGFDRTTIDLPANQVELAANVAAVNPRTVAVLSHGGVLRLAPLASVVPAILDGALLGQAVGGAVTDVLFGTVNPSGRLAETAPVRIQDTSAFLNFPGEHSHVLYGEGIFVGYRWHDARDLDVCYPFGHGLSYTTFGYAGLSLAATPDAIEVRVTVTNTGDRAGREIVQAYAALPESAVARPPRELKGFDAVDLAPGESREVSIALRRDDLAYWDRRAGRFVVEGGGYEVSVGASSRDLRATARVDVAGDELRIPLTLNSTLAEVLADPVAGPKLAAGLAAMMPATDKADALGADLLSLIGSAPVGRMVSLSAGAITGDQLEQLLAEANAAQ</sequence>
<comment type="caution">
    <text evidence="8">The sequence shown here is derived from an EMBL/GenBank/DDBJ whole genome shotgun (WGS) entry which is preliminary data.</text>
</comment>
<evidence type="ECO:0000313" key="8">
    <source>
        <dbReference type="EMBL" id="TVZ06775.1"/>
    </source>
</evidence>
<dbReference type="InterPro" id="IPR036881">
    <property type="entry name" value="Glyco_hydro_3_C_sf"/>
</dbReference>
<proteinExistence type="inferred from homology"/>
<evidence type="ECO:0000259" key="7">
    <source>
        <dbReference type="SMART" id="SM01217"/>
    </source>
</evidence>
<comment type="similarity">
    <text evidence="1 6">Belongs to the glycosyl hydrolase 3 family.</text>
</comment>
<evidence type="ECO:0000256" key="2">
    <source>
        <dbReference type="ARBA" id="ARBA00022801"/>
    </source>
</evidence>
<dbReference type="SMART" id="SM01217">
    <property type="entry name" value="Fn3_like"/>
    <property type="match status" value="1"/>
</dbReference>
<evidence type="ECO:0000256" key="1">
    <source>
        <dbReference type="ARBA" id="ARBA00005336"/>
    </source>
</evidence>
<dbReference type="Gene3D" id="3.40.50.1700">
    <property type="entry name" value="Glycoside hydrolase family 3 C-terminal domain"/>
    <property type="match status" value="1"/>
</dbReference>
<dbReference type="InterPro" id="IPR019800">
    <property type="entry name" value="Glyco_hydro_3_AS"/>
</dbReference>
<dbReference type="InterPro" id="IPR002772">
    <property type="entry name" value="Glyco_hydro_3_C"/>
</dbReference>
<organism evidence="8 9">
    <name type="scientific">Trebonia kvetii</name>
    <dbReference type="NCBI Taxonomy" id="2480626"/>
    <lineage>
        <taxon>Bacteria</taxon>
        <taxon>Bacillati</taxon>
        <taxon>Actinomycetota</taxon>
        <taxon>Actinomycetes</taxon>
        <taxon>Streptosporangiales</taxon>
        <taxon>Treboniaceae</taxon>
        <taxon>Trebonia</taxon>
    </lineage>
</organism>
<dbReference type="InterPro" id="IPR026891">
    <property type="entry name" value="Fn3-like"/>
</dbReference>
<dbReference type="InterPro" id="IPR017853">
    <property type="entry name" value="GH"/>
</dbReference>
<dbReference type="GO" id="GO:0008422">
    <property type="term" value="F:beta-glucosidase activity"/>
    <property type="evidence" value="ECO:0007669"/>
    <property type="project" value="UniProtKB-ARBA"/>
</dbReference>
<dbReference type="EMBL" id="RPFW01000001">
    <property type="protein sequence ID" value="TVZ06775.1"/>
    <property type="molecule type" value="Genomic_DNA"/>
</dbReference>
<dbReference type="SUPFAM" id="SSF52279">
    <property type="entry name" value="Beta-D-glucan exohydrolase, C-terminal domain"/>
    <property type="match status" value="1"/>
</dbReference>
<dbReference type="FunFam" id="2.60.40.10:FF:000495">
    <property type="entry name" value="Periplasmic beta-glucosidase"/>
    <property type="match status" value="1"/>
</dbReference>
<comment type="function">
    <text evidence="4">Catalyzes the hydrolysis of a non-reducing terminal alpha-L-arabinopyranosidic linkage in ginsenoside Rb2 (alpha-L-arabinopyranosyl-(1-&gt;6)-alpha-D-glucopyranosyl) to release alpha-D-glucopyranosyl (Rd). It is not able to hydrolyze alpha-L-arabinofuranosyl-(1-&gt;6)-alpha-D-glucopyranosyl (Rc).</text>
</comment>
<dbReference type="Pfam" id="PF00933">
    <property type="entry name" value="Glyco_hydro_3"/>
    <property type="match status" value="1"/>
</dbReference>
<evidence type="ECO:0000256" key="6">
    <source>
        <dbReference type="RuleBase" id="RU361161"/>
    </source>
</evidence>
<dbReference type="InterPro" id="IPR001764">
    <property type="entry name" value="Glyco_hydro_3_N"/>
</dbReference>
<dbReference type="RefSeq" id="WP_145851529.1">
    <property type="nucleotide sequence ID" value="NZ_RPFW01000001.1"/>
</dbReference>
<dbReference type="Gene3D" id="3.20.20.300">
    <property type="entry name" value="Glycoside hydrolase, family 3, N-terminal domain"/>
    <property type="match status" value="1"/>
</dbReference>
<dbReference type="PANTHER" id="PTHR42715:SF10">
    <property type="entry name" value="BETA-GLUCOSIDASE"/>
    <property type="match status" value="1"/>
</dbReference>
<evidence type="ECO:0000313" key="9">
    <source>
        <dbReference type="Proteomes" id="UP000460272"/>
    </source>
</evidence>
<reference evidence="8 9" key="1">
    <citation type="submission" date="2018-11" db="EMBL/GenBank/DDBJ databases">
        <title>Trebonia kvetii gen.nov., sp.nov., a novel acidophilic actinobacterium, and proposal of the new actinobacterial family Treboniaceae fam. nov.</title>
        <authorList>
            <person name="Rapoport D."/>
            <person name="Sagova-Mareckova M."/>
            <person name="Sedlacek I."/>
            <person name="Provaznik J."/>
            <person name="Kralova S."/>
            <person name="Pavlinic D."/>
            <person name="Benes V."/>
            <person name="Kopecky J."/>
        </authorList>
    </citation>
    <scope>NUCLEOTIDE SEQUENCE [LARGE SCALE GENOMIC DNA]</scope>
    <source>
        <strain evidence="8 9">15Tr583</strain>
    </source>
</reference>
<dbReference type="Gene3D" id="2.60.40.10">
    <property type="entry name" value="Immunoglobulins"/>
    <property type="match status" value="1"/>
</dbReference>
<dbReference type="PROSITE" id="PS00775">
    <property type="entry name" value="GLYCOSYL_HYDROL_F3"/>
    <property type="match status" value="1"/>
</dbReference>
<evidence type="ECO:0000256" key="5">
    <source>
        <dbReference type="ARBA" id="ARBA00074219"/>
    </source>
</evidence>
<keyword evidence="6" id="KW-0326">Glycosidase</keyword>
<dbReference type="InterPro" id="IPR050288">
    <property type="entry name" value="Cellulose_deg_GH3"/>
</dbReference>
<gene>
    <name evidence="8" type="ORF">EAS64_05295</name>
</gene>
<name>A0A6P2C8E5_9ACTN</name>
<dbReference type="PANTHER" id="PTHR42715">
    <property type="entry name" value="BETA-GLUCOSIDASE"/>
    <property type="match status" value="1"/>
</dbReference>
<keyword evidence="3" id="KW-0119">Carbohydrate metabolism</keyword>
<evidence type="ECO:0000256" key="4">
    <source>
        <dbReference type="ARBA" id="ARBA00058905"/>
    </source>
</evidence>
<feature type="domain" description="Fibronectin type III-like" evidence="7">
    <location>
        <begin position="576"/>
        <end position="646"/>
    </location>
</feature>
<dbReference type="InterPro" id="IPR013783">
    <property type="entry name" value="Ig-like_fold"/>
</dbReference>
<accession>A0A6P2C8E5</accession>
<keyword evidence="2 6" id="KW-0378">Hydrolase</keyword>
<dbReference type="SUPFAM" id="SSF51445">
    <property type="entry name" value="(Trans)glycosidases"/>
    <property type="match status" value="1"/>
</dbReference>
<dbReference type="AlphaFoldDB" id="A0A6P2C8E5"/>
<dbReference type="Proteomes" id="UP000460272">
    <property type="component" value="Unassembled WGS sequence"/>
</dbReference>
<dbReference type="Pfam" id="PF01915">
    <property type="entry name" value="Glyco_hydro_3_C"/>
    <property type="match status" value="1"/>
</dbReference>
<dbReference type="OrthoDB" id="3187421at2"/>